<gene>
    <name evidence="1" type="ORF">SAE01_28990</name>
</gene>
<accession>A0A512BEK1</accession>
<keyword evidence="2" id="KW-1185">Reference proteome</keyword>
<comment type="caution">
    <text evidence="1">The sequence shown here is derived from an EMBL/GenBank/DDBJ whole genome shotgun (WGS) entry which is preliminary data.</text>
</comment>
<sequence>MFISTKYLVSKYGIDETIARFFVDREPPVDNLYWHEKLLYLRPAPGYLFIPLIVDLLFKLGIDKEKLFSEKFIGTMERIGHISALEEIKKISAQEAIEQCNDLVEKVSVNTAWLTDVKEYLNGRQGSLLGKLVTPFKSLHRGDVFLLSLSMLEFSSSLFEAIGQQWFALISALLLLDDAEDIESDRETGDENAYLESGLNAKGLHRIAELVQHDVETIASVNPVMAVELERQHTALVEKHTFLHY</sequence>
<dbReference type="EMBL" id="BJYT01000010">
    <property type="protein sequence ID" value="GEO10403.1"/>
    <property type="molecule type" value="Genomic_DNA"/>
</dbReference>
<organism evidence="1 2">
    <name type="scientific">Segetibacter aerophilus</name>
    <dbReference type="NCBI Taxonomy" id="670293"/>
    <lineage>
        <taxon>Bacteria</taxon>
        <taxon>Pseudomonadati</taxon>
        <taxon>Bacteroidota</taxon>
        <taxon>Chitinophagia</taxon>
        <taxon>Chitinophagales</taxon>
        <taxon>Chitinophagaceae</taxon>
        <taxon>Segetibacter</taxon>
    </lineage>
</organism>
<name>A0A512BEK1_9BACT</name>
<dbReference type="RefSeq" id="WP_147204516.1">
    <property type="nucleotide sequence ID" value="NZ_BJYT01000010.1"/>
</dbReference>
<dbReference type="AlphaFoldDB" id="A0A512BEK1"/>
<evidence type="ECO:0000313" key="1">
    <source>
        <dbReference type="EMBL" id="GEO10403.1"/>
    </source>
</evidence>
<dbReference type="Proteomes" id="UP000321513">
    <property type="component" value="Unassembled WGS sequence"/>
</dbReference>
<protein>
    <submittedName>
        <fullName evidence="1">Uncharacterized protein</fullName>
    </submittedName>
</protein>
<evidence type="ECO:0000313" key="2">
    <source>
        <dbReference type="Proteomes" id="UP000321513"/>
    </source>
</evidence>
<dbReference type="OrthoDB" id="664982at2"/>
<reference evidence="1 2" key="1">
    <citation type="submission" date="2019-07" db="EMBL/GenBank/DDBJ databases">
        <title>Whole genome shotgun sequence of Segetibacter aerophilus NBRC 106135.</title>
        <authorList>
            <person name="Hosoyama A."/>
            <person name="Uohara A."/>
            <person name="Ohji S."/>
            <person name="Ichikawa N."/>
        </authorList>
    </citation>
    <scope>NUCLEOTIDE SEQUENCE [LARGE SCALE GENOMIC DNA]</scope>
    <source>
        <strain evidence="1 2">NBRC 106135</strain>
    </source>
</reference>
<proteinExistence type="predicted"/>